<dbReference type="CDD" id="cd00044">
    <property type="entry name" value="CysPc"/>
    <property type="match status" value="1"/>
</dbReference>
<dbReference type="InterPro" id="IPR051297">
    <property type="entry name" value="PalB/RIM13"/>
</dbReference>
<dbReference type="PRINTS" id="PR00704">
    <property type="entry name" value="CALPAIN"/>
</dbReference>
<feature type="active site" evidence="5 6">
    <location>
        <position position="444"/>
    </location>
</feature>
<evidence type="ECO:0000313" key="9">
    <source>
        <dbReference type="Proteomes" id="UP000276133"/>
    </source>
</evidence>
<evidence type="ECO:0000259" key="7">
    <source>
        <dbReference type="PROSITE" id="PS50203"/>
    </source>
</evidence>
<dbReference type="InterPro" id="IPR022683">
    <property type="entry name" value="Calpain_III"/>
</dbReference>
<dbReference type="OrthoDB" id="167576at2759"/>
<dbReference type="SMART" id="SM00230">
    <property type="entry name" value="CysPc"/>
    <property type="match status" value="1"/>
</dbReference>
<dbReference type="PANTHER" id="PTHR46143">
    <property type="entry name" value="CALPAIN-7"/>
    <property type="match status" value="1"/>
</dbReference>
<dbReference type="STRING" id="10195.A0A3M7R769"/>
<dbReference type="EMBL" id="REGN01004039">
    <property type="protein sequence ID" value="RNA19463.1"/>
    <property type="molecule type" value="Genomic_DNA"/>
</dbReference>
<dbReference type="GO" id="GO:0004198">
    <property type="term" value="F:calcium-dependent cysteine-type endopeptidase activity"/>
    <property type="evidence" value="ECO:0007669"/>
    <property type="project" value="InterPro"/>
</dbReference>
<dbReference type="Proteomes" id="UP000276133">
    <property type="component" value="Unassembled WGS sequence"/>
</dbReference>
<evidence type="ECO:0000313" key="8">
    <source>
        <dbReference type="EMBL" id="RNA19463.1"/>
    </source>
</evidence>
<dbReference type="InterPro" id="IPR038765">
    <property type="entry name" value="Papain-like_cys_pep_sf"/>
</dbReference>
<keyword evidence="9" id="KW-1185">Reference proteome</keyword>
<dbReference type="InterPro" id="IPR022684">
    <property type="entry name" value="Calpain_cysteine_protease"/>
</dbReference>
<dbReference type="InterPro" id="IPR007330">
    <property type="entry name" value="MIT_dom"/>
</dbReference>
<dbReference type="Pfam" id="PF01067">
    <property type="entry name" value="Calpain_III"/>
    <property type="match status" value="1"/>
</dbReference>
<dbReference type="SUPFAM" id="SSF54001">
    <property type="entry name" value="Cysteine proteinases"/>
    <property type="match status" value="1"/>
</dbReference>
<dbReference type="SMART" id="SM00745">
    <property type="entry name" value="MIT"/>
    <property type="match status" value="2"/>
</dbReference>
<keyword evidence="2 6" id="KW-0645">Protease</keyword>
<comment type="caution">
    <text evidence="8">The sequence shown here is derived from an EMBL/GenBank/DDBJ whole genome shotgun (WGS) entry which is preliminary data.</text>
</comment>
<name>A0A3M7R769_BRAPC</name>
<dbReference type="Pfam" id="PF00648">
    <property type="entry name" value="Peptidase_C2"/>
    <property type="match status" value="1"/>
</dbReference>
<protein>
    <submittedName>
        <fullName evidence="8">Calpain-7 isoform X1</fullName>
    </submittedName>
</protein>
<reference evidence="8 9" key="1">
    <citation type="journal article" date="2018" name="Sci. Rep.">
        <title>Genomic signatures of local adaptation to the degree of environmental predictability in rotifers.</title>
        <authorList>
            <person name="Franch-Gras L."/>
            <person name="Hahn C."/>
            <person name="Garcia-Roger E.M."/>
            <person name="Carmona M.J."/>
            <person name="Serra M."/>
            <person name="Gomez A."/>
        </authorList>
    </citation>
    <scope>NUCLEOTIDE SEQUENCE [LARGE SCALE GENOMIC DNA]</scope>
    <source>
        <strain evidence="8">HYR1</strain>
    </source>
</reference>
<dbReference type="InterPro" id="IPR036181">
    <property type="entry name" value="MIT_dom_sf"/>
</dbReference>
<feature type="active site" evidence="5 6">
    <location>
        <position position="276"/>
    </location>
</feature>
<dbReference type="Gene3D" id="2.60.120.380">
    <property type="match status" value="2"/>
</dbReference>
<evidence type="ECO:0000256" key="5">
    <source>
        <dbReference type="PIRSR" id="PIRSR622684-1"/>
    </source>
</evidence>
<dbReference type="PROSITE" id="PS50203">
    <property type="entry name" value="CALPAIN_CAT"/>
    <property type="match status" value="1"/>
</dbReference>
<feature type="active site" evidence="5 6">
    <location>
        <position position="464"/>
    </location>
</feature>
<dbReference type="InterPro" id="IPR022682">
    <property type="entry name" value="Calpain_domain_III"/>
</dbReference>
<dbReference type="Gene3D" id="1.20.58.80">
    <property type="entry name" value="Phosphotransferase system, lactose/cellobiose-type IIA subunit"/>
    <property type="match status" value="2"/>
</dbReference>
<dbReference type="SMART" id="SM00720">
    <property type="entry name" value="calpain_III"/>
    <property type="match status" value="1"/>
</dbReference>
<evidence type="ECO:0000256" key="2">
    <source>
        <dbReference type="ARBA" id="ARBA00022670"/>
    </source>
</evidence>
<dbReference type="AlphaFoldDB" id="A0A3M7R769"/>
<feature type="domain" description="Calpain catalytic" evidence="7">
    <location>
        <begin position="221"/>
        <end position="526"/>
    </location>
</feature>
<dbReference type="SUPFAM" id="SSF116846">
    <property type="entry name" value="MIT domain"/>
    <property type="match status" value="2"/>
</dbReference>
<dbReference type="Gene3D" id="3.90.70.10">
    <property type="entry name" value="Cysteine proteinases"/>
    <property type="match status" value="1"/>
</dbReference>
<dbReference type="InterPro" id="IPR001300">
    <property type="entry name" value="Peptidase_C2_calpain_cat"/>
</dbReference>
<dbReference type="Pfam" id="PF04212">
    <property type="entry name" value="MIT"/>
    <property type="match status" value="1"/>
</dbReference>
<evidence type="ECO:0000256" key="6">
    <source>
        <dbReference type="PROSITE-ProRule" id="PRU00239"/>
    </source>
</evidence>
<keyword evidence="4 6" id="KW-0788">Thiol protease</keyword>
<dbReference type="GO" id="GO:0006508">
    <property type="term" value="P:proteolysis"/>
    <property type="evidence" value="ECO:0007669"/>
    <property type="project" value="UniProtKB-KW"/>
</dbReference>
<dbReference type="PANTHER" id="PTHR46143:SF1">
    <property type="entry name" value="CALPAIN-7"/>
    <property type="match status" value="1"/>
</dbReference>
<proteinExistence type="inferred from homology"/>
<organism evidence="8 9">
    <name type="scientific">Brachionus plicatilis</name>
    <name type="common">Marine rotifer</name>
    <name type="synonym">Brachionus muelleri</name>
    <dbReference type="NCBI Taxonomy" id="10195"/>
    <lineage>
        <taxon>Eukaryota</taxon>
        <taxon>Metazoa</taxon>
        <taxon>Spiralia</taxon>
        <taxon>Gnathifera</taxon>
        <taxon>Rotifera</taxon>
        <taxon>Eurotatoria</taxon>
        <taxon>Monogononta</taxon>
        <taxon>Pseudotrocha</taxon>
        <taxon>Ploima</taxon>
        <taxon>Brachionidae</taxon>
        <taxon>Brachionus</taxon>
    </lineage>
</organism>
<evidence type="ECO:0000256" key="1">
    <source>
        <dbReference type="ARBA" id="ARBA00007623"/>
    </source>
</evidence>
<keyword evidence="3 6" id="KW-0378">Hydrolase</keyword>
<gene>
    <name evidence="8" type="ORF">BpHYR1_016506</name>
</gene>
<accession>A0A3M7R769</accession>
<evidence type="ECO:0000256" key="4">
    <source>
        <dbReference type="ARBA" id="ARBA00022807"/>
    </source>
</evidence>
<dbReference type="SUPFAM" id="SSF49758">
    <property type="entry name" value="Calpain large subunit, middle domain (domain III)"/>
    <property type="match status" value="2"/>
</dbReference>
<evidence type="ECO:0000256" key="3">
    <source>
        <dbReference type="ARBA" id="ARBA00022801"/>
    </source>
</evidence>
<sequence>MSFNKLIELAKDHARRAVEFDAKNRYEQAIFYYMEASQCLIDARQLEPGLIESSGVYSKLNQYISRAETLKILLNSEKASPDSLKSEIEKDLDKCYCMLEEALDEDSDGNMKEALELYKNVVDFYLKIKQRTDRINNEHEQNLFNKLHKNIPSALERAEQINASIKQVDNSNRLLTQKIEPPKIISSSFTKDEIDVLRHGSFINGRDYVPFFPEIDSKEKFFFSVPFSDKDGRLALSSSQKSNFSRWSRPDELFENPTLMFSISCFSVKQTCISDCSFVASLTVCAQYERKFNKKILSGIIYPQNKKAEPIYNPCGKYMISLTLNGCARKVIIDDYLPVDNYSGLLCSRSTNHGELWVSLLEKAYMKVMGGYDFPGSNSNIDLHALTNWIPERLAIHGDHTEFNPSADFDRMFERLHSGDVLITVATGFISKDDESRTGLVATHAYAVLDVRRFKNKRLFQLKNPWSHLRWKGNFSEYDVTNWTRELKEALNYDPKLAINVDNGIFWIDFESLMKFFDVFYLSWNPSLFSFTSCFHRKWSVSEGPIKDRYNLSENPQYVLKIKPSAGSKKSKFTTWLLLTRHITDKADFAENKEYIALVVYKNDGKRVYYPMEPAPYKEGVRINSPHYLVKLVDECSDPMVYTLVIAQYEKSKSIYYTLRAYSTVPFSLNEITEPYNKKYWKRISGKWEGMSAGGCSNNRQTHMNNPTYEMKLINSNVALKIELKGPQQYSVGFDFINVNTNQEKSTGDLRKGYCVMTLDNLVSGNYRIRPCTFLANQEGPFILEISSTHDFKINLI</sequence>
<dbReference type="InterPro" id="IPR036213">
    <property type="entry name" value="Calpain_III_sf"/>
</dbReference>
<comment type="similarity">
    <text evidence="1">Belongs to the peptidase C2 family.</text>
</comment>